<dbReference type="PATRIC" id="fig|148604.4.peg.498"/>
<evidence type="ECO:0000313" key="1">
    <source>
        <dbReference type="EMBL" id="KRN44356.1"/>
    </source>
</evidence>
<name>A0A0R2H4D0_9LACO</name>
<sequence length="67" mass="7171">MVQIDSRGPLEVKEKAGKELATCGFLESGEIPNAETMASLNEAIADLNNPHLKVACSFDELKVLLNG</sequence>
<organism evidence="1 2">
    <name type="scientific">Limosilactobacillus ingluviei</name>
    <dbReference type="NCBI Taxonomy" id="148604"/>
    <lineage>
        <taxon>Bacteria</taxon>
        <taxon>Bacillati</taxon>
        <taxon>Bacillota</taxon>
        <taxon>Bacilli</taxon>
        <taxon>Lactobacillales</taxon>
        <taxon>Lactobacillaceae</taxon>
        <taxon>Limosilactobacillus</taxon>
    </lineage>
</organism>
<reference evidence="1 2" key="1">
    <citation type="journal article" date="2015" name="Genome Announc.">
        <title>Expanding the biotechnology potential of lactobacilli through comparative genomics of 213 strains and associated genera.</title>
        <authorList>
            <person name="Sun Z."/>
            <person name="Harris H.M."/>
            <person name="McCann A."/>
            <person name="Guo C."/>
            <person name="Argimon S."/>
            <person name="Zhang W."/>
            <person name="Yang X."/>
            <person name="Jeffery I.B."/>
            <person name="Cooney J.C."/>
            <person name="Kagawa T.F."/>
            <person name="Liu W."/>
            <person name="Song Y."/>
            <person name="Salvetti E."/>
            <person name="Wrobel A."/>
            <person name="Rasinkangas P."/>
            <person name="Parkhill J."/>
            <person name="Rea M.C."/>
            <person name="O'Sullivan O."/>
            <person name="Ritari J."/>
            <person name="Douillard F.P."/>
            <person name="Paul Ross R."/>
            <person name="Yang R."/>
            <person name="Briner A.E."/>
            <person name="Felis G.E."/>
            <person name="de Vos W.M."/>
            <person name="Barrangou R."/>
            <person name="Klaenhammer T.R."/>
            <person name="Caufield P.W."/>
            <person name="Cui Y."/>
            <person name="Zhang H."/>
            <person name="O'Toole P.W."/>
        </authorList>
    </citation>
    <scope>NUCLEOTIDE SEQUENCE [LARGE SCALE GENOMIC DNA]</scope>
    <source>
        <strain evidence="1 2">DSM 14792</strain>
    </source>
</reference>
<keyword evidence="2" id="KW-1185">Reference proteome</keyword>
<gene>
    <name evidence="1" type="ORF">IV41_GL000495</name>
</gene>
<proteinExistence type="predicted"/>
<dbReference type="RefSeq" id="WP_056994336.1">
    <property type="nucleotide sequence ID" value="NZ_CANCVZ010000012.1"/>
</dbReference>
<accession>A0A0R2H4D0</accession>
<dbReference type="AlphaFoldDB" id="A0A0R2H4D0"/>
<evidence type="ECO:0000313" key="2">
    <source>
        <dbReference type="Proteomes" id="UP000051639"/>
    </source>
</evidence>
<protein>
    <submittedName>
        <fullName evidence="1">Uncharacterized protein</fullName>
    </submittedName>
</protein>
<dbReference type="Proteomes" id="UP000051639">
    <property type="component" value="Unassembled WGS sequence"/>
</dbReference>
<dbReference type="EMBL" id="JQBA01000016">
    <property type="protein sequence ID" value="KRN44356.1"/>
    <property type="molecule type" value="Genomic_DNA"/>
</dbReference>
<comment type="caution">
    <text evidence="1">The sequence shown here is derived from an EMBL/GenBank/DDBJ whole genome shotgun (WGS) entry which is preliminary data.</text>
</comment>